<evidence type="ECO:0000313" key="2">
    <source>
        <dbReference type="Proteomes" id="UP000319257"/>
    </source>
</evidence>
<dbReference type="Pfam" id="PF00106">
    <property type="entry name" value="adh_short"/>
    <property type="match status" value="1"/>
</dbReference>
<dbReference type="RefSeq" id="XP_030999577.1">
    <property type="nucleotide sequence ID" value="XM_031137214.1"/>
</dbReference>
<dbReference type="GO" id="GO:0016616">
    <property type="term" value="F:oxidoreductase activity, acting on the CH-OH group of donors, NAD or NADP as acceptor"/>
    <property type="evidence" value="ECO:0007669"/>
    <property type="project" value="TreeGrafter"/>
</dbReference>
<evidence type="ECO:0008006" key="3">
    <source>
        <dbReference type="Google" id="ProtNLM"/>
    </source>
</evidence>
<dbReference type="Proteomes" id="UP000319257">
    <property type="component" value="Unassembled WGS sequence"/>
</dbReference>
<dbReference type="AlphaFoldDB" id="A0A507BEW7"/>
<dbReference type="Gene3D" id="3.40.50.720">
    <property type="entry name" value="NAD(P)-binding Rossmann-like Domain"/>
    <property type="match status" value="1"/>
</dbReference>
<dbReference type="InterPro" id="IPR036291">
    <property type="entry name" value="NAD(P)-bd_dom_sf"/>
</dbReference>
<dbReference type="InterPro" id="IPR002347">
    <property type="entry name" value="SDR_fam"/>
</dbReference>
<evidence type="ECO:0000313" key="1">
    <source>
        <dbReference type="EMBL" id="TPX17866.1"/>
    </source>
</evidence>
<dbReference type="PANTHER" id="PTHR45458:SF3">
    <property type="entry name" value="CHAIN DEHYDROGENASE (ATSC), PUTATIVE-RELATED"/>
    <property type="match status" value="1"/>
</dbReference>
<dbReference type="PANTHER" id="PTHR45458">
    <property type="entry name" value="SHORT-CHAIN DEHYDROGENASE/REDUCTASE SDR"/>
    <property type="match status" value="1"/>
</dbReference>
<dbReference type="GeneID" id="41970414"/>
<gene>
    <name evidence="1" type="ORF">E0L32_002967</name>
</gene>
<reference evidence="1 2" key="1">
    <citation type="submission" date="2019-06" db="EMBL/GenBank/DDBJ databases">
        <title>Draft genome sequence of the filamentous fungus Phialemoniopsis curvata isolated from diesel fuel.</title>
        <authorList>
            <person name="Varaljay V.A."/>
            <person name="Lyon W.J."/>
            <person name="Crouch A.L."/>
            <person name="Drake C.E."/>
            <person name="Hollomon J.M."/>
            <person name="Nadeau L.J."/>
            <person name="Nunn H.S."/>
            <person name="Stevenson B.S."/>
            <person name="Bojanowski C.L."/>
            <person name="Crookes-Goodson W.J."/>
        </authorList>
    </citation>
    <scope>NUCLEOTIDE SEQUENCE [LARGE SCALE GENOMIC DNA]</scope>
    <source>
        <strain evidence="1 2">D216</strain>
    </source>
</reference>
<dbReference type="SUPFAM" id="SSF51735">
    <property type="entry name" value="NAD(P)-binding Rossmann-fold domains"/>
    <property type="match status" value="1"/>
</dbReference>
<organism evidence="1 2">
    <name type="scientific">Thyridium curvatum</name>
    <dbReference type="NCBI Taxonomy" id="1093900"/>
    <lineage>
        <taxon>Eukaryota</taxon>
        <taxon>Fungi</taxon>
        <taxon>Dikarya</taxon>
        <taxon>Ascomycota</taxon>
        <taxon>Pezizomycotina</taxon>
        <taxon>Sordariomycetes</taxon>
        <taxon>Sordariomycetidae</taxon>
        <taxon>Thyridiales</taxon>
        <taxon>Thyridiaceae</taxon>
        <taxon>Thyridium</taxon>
    </lineage>
</organism>
<dbReference type="InParanoid" id="A0A507BEW7"/>
<sequence>MPSYVITGVSRGLGWEFLKQTSDDNKNTVIGLVRDKASTEKRVAEELGSRQNVKILEADITDYASLQKAATNTAAITGGGLDYLIANAGYIPTWDEFSTIGELATTQRHELAERFHKVMDTNVLGNINLYSLFIPMILKGSVKKVVCLSSGLADLEPVRAFEVETSPLYSSSKAAMNMINAKFSAQYKKDGILFLSISPGVINTKLEPPTPEQMKISMALMVKFQQYAPHFKGPSSPSEAVRSVLNVVEKSSLDNGDGGAFLSHHGNKEWL</sequence>
<name>A0A507BEW7_9PEZI</name>
<accession>A0A507BEW7</accession>
<dbReference type="InterPro" id="IPR052184">
    <property type="entry name" value="SDR_enzymes"/>
</dbReference>
<comment type="caution">
    <text evidence="1">The sequence shown here is derived from an EMBL/GenBank/DDBJ whole genome shotgun (WGS) entry which is preliminary data.</text>
</comment>
<protein>
    <recommendedName>
        <fullName evidence="3">NAD(P)-binding protein</fullName>
    </recommendedName>
</protein>
<keyword evidence="2" id="KW-1185">Reference proteome</keyword>
<proteinExistence type="predicted"/>
<dbReference type="PRINTS" id="PR00081">
    <property type="entry name" value="GDHRDH"/>
</dbReference>
<dbReference type="EMBL" id="SKBQ01000012">
    <property type="protein sequence ID" value="TPX17866.1"/>
    <property type="molecule type" value="Genomic_DNA"/>
</dbReference>
<dbReference type="OrthoDB" id="7289984at2759"/>